<dbReference type="GO" id="GO:0004674">
    <property type="term" value="F:protein serine/threonine kinase activity"/>
    <property type="evidence" value="ECO:0007669"/>
    <property type="project" value="UniProtKB-KW"/>
</dbReference>
<dbReference type="GO" id="GO:0005829">
    <property type="term" value="C:cytosol"/>
    <property type="evidence" value="ECO:0007669"/>
    <property type="project" value="TreeGrafter"/>
</dbReference>
<keyword evidence="3" id="KW-0808">Transferase</keyword>
<feature type="region of interest" description="Disordered" evidence="10">
    <location>
        <begin position="386"/>
        <end position="405"/>
    </location>
</feature>
<feature type="region of interest" description="Disordered" evidence="10">
    <location>
        <begin position="18"/>
        <end position="80"/>
    </location>
</feature>
<evidence type="ECO:0000313" key="12">
    <source>
        <dbReference type="EMBL" id="KAH3678393.1"/>
    </source>
</evidence>
<evidence type="ECO:0000256" key="4">
    <source>
        <dbReference type="ARBA" id="ARBA00022741"/>
    </source>
</evidence>
<dbReference type="OrthoDB" id="6513151at2759"/>
<evidence type="ECO:0000259" key="11">
    <source>
        <dbReference type="PROSITE" id="PS50011"/>
    </source>
</evidence>
<feature type="compositionally biased region" description="Polar residues" evidence="10">
    <location>
        <begin position="97"/>
        <end position="114"/>
    </location>
</feature>
<dbReference type="Proteomes" id="UP000769528">
    <property type="component" value="Unassembled WGS sequence"/>
</dbReference>
<comment type="caution">
    <text evidence="12">The sequence shown here is derived from an EMBL/GenBank/DDBJ whole genome shotgun (WGS) entry which is preliminary data.</text>
</comment>
<dbReference type="SMART" id="SM00220">
    <property type="entry name" value="S_TKc"/>
    <property type="match status" value="1"/>
</dbReference>
<dbReference type="InterPro" id="IPR000719">
    <property type="entry name" value="Prot_kinase_dom"/>
</dbReference>
<feature type="domain" description="Protein kinase" evidence="11">
    <location>
        <begin position="131"/>
        <end position="481"/>
    </location>
</feature>
<dbReference type="InterPro" id="IPR017441">
    <property type="entry name" value="Protein_kinase_ATP_BS"/>
</dbReference>
<reference evidence="12" key="2">
    <citation type="submission" date="2021-01" db="EMBL/GenBank/DDBJ databases">
        <authorList>
            <person name="Schikora-Tamarit M.A."/>
        </authorList>
    </citation>
    <scope>NUCLEOTIDE SEQUENCE</scope>
    <source>
        <strain evidence="12">CBS6341</strain>
    </source>
</reference>
<dbReference type="EMBL" id="JAEUBF010000443">
    <property type="protein sequence ID" value="KAH3678393.1"/>
    <property type="molecule type" value="Genomic_DNA"/>
</dbReference>
<feature type="compositionally biased region" description="Basic and acidic residues" evidence="10">
    <location>
        <begin position="30"/>
        <end position="42"/>
    </location>
</feature>
<evidence type="ECO:0000256" key="9">
    <source>
        <dbReference type="PROSITE-ProRule" id="PRU10141"/>
    </source>
</evidence>
<evidence type="ECO:0000256" key="5">
    <source>
        <dbReference type="ARBA" id="ARBA00022777"/>
    </source>
</evidence>
<gene>
    <name evidence="12" type="ORF">WICMUC_001410</name>
</gene>
<evidence type="ECO:0000256" key="2">
    <source>
        <dbReference type="ARBA" id="ARBA00022527"/>
    </source>
</evidence>
<dbReference type="Pfam" id="PF00069">
    <property type="entry name" value="Pkinase"/>
    <property type="match status" value="1"/>
</dbReference>
<reference evidence="12" key="1">
    <citation type="journal article" date="2021" name="Open Biol.">
        <title>Shared evolutionary footprints suggest mitochondrial oxidative damage underlies multiple complex I losses in fungi.</title>
        <authorList>
            <person name="Schikora-Tamarit M.A."/>
            <person name="Marcet-Houben M."/>
            <person name="Nosek J."/>
            <person name="Gabaldon T."/>
        </authorList>
    </citation>
    <scope>NUCLEOTIDE SEQUENCE</scope>
    <source>
        <strain evidence="12">CBS6341</strain>
    </source>
</reference>
<dbReference type="PROSITE" id="PS00107">
    <property type="entry name" value="PROTEIN_KINASE_ATP"/>
    <property type="match status" value="1"/>
</dbReference>
<feature type="binding site" evidence="9">
    <location>
        <position position="160"/>
    </location>
    <ligand>
        <name>ATP</name>
        <dbReference type="ChEBI" id="CHEBI:30616"/>
    </ligand>
</feature>
<evidence type="ECO:0000313" key="13">
    <source>
        <dbReference type="Proteomes" id="UP000769528"/>
    </source>
</evidence>
<evidence type="ECO:0000256" key="10">
    <source>
        <dbReference type="SAM" id="MobiDB-lite"/>
    </source>
</evidence>
<dbReference type="AlphaFoldDB" id="A0A9P8TG68"/>
<dbReference type="SUPFAM" id="SSF56112">
    <property type="entry name" value="Protein kinase-like (PK-like)"/>
    <property type="match status" value="1"/>
</dbReference>
<dbReference type="Gene3D" id="3.30.200.20">
    <property type="entry name" value="Phosphorylase Kinase, domain 1"/>
    <property type="match status" value="1"/>
</dbReference>
<evidence type="ECO:0000256" key="6">
    <source>
        <dbReference type="ARBA" id="ARBA00022840"/>
    </source>
</evidence>
<organism evidence="12 13">
    <name type="scientific">Wickerhamomyces mucosus</name>
    <dbReference type="NCBI Taxonomy" id="1378264"/>
    <lineage>
        <taxon>Eukaryota</taxon>
        <taxon>Fungi</taxon>
        <taxon>Dikarya</taxon>
        <taxon>Ascomycota</taxon>
        <taxon>Saccharomycotina</taxon>
        <taxon>Saccharomycetes</taxon>
        <taxon>Phaffomycetales</taxon>
        <taxon>Wickerhamomycetaceae</taxon>
        <taxon>Wickerhamomyces</taxon>
    </lineage>
</organism>
<dbReference type="Gene3D" id="1.10.510.10">
    <property type="entry name" value="Transferase(Phosphotransferase) domain 1"/>
    <property type="match status" value="1"/>
</dbReference>
<comment type="catalytic activity">
    <reaction evidence="7">
        <text>L-threonyl-[protein] + ATP = O-phospho-L-threonyl-[protein] + ADP + H(+)</text>
        <dbReference type="Rhea" id="RHEA:46608"/>
        <dbReference type="Rhea" id="RHEA-COMP:11060"/>
        <dbReference type="Rhea" id="RHEA-COMP:11605"/>
        <dbReference type="ChEBI" id="CHEBI:15378"/>
        <dbReference type="ChEBI" id="CHEBI:30013"/>
        <dbReference type="ChEBI" id="CHEBI:30616"/>
        <dbReference type="ChEBI" id="CHEBI:61977"/>
        <dbReference type="ChEBI" id="CHEBI:456216"/>
        <dbReference type="EC" id="2.7.11.1"/>
    </reaction>
</comment>
<comment type="catalytic activity">
    <reaction evidence="8">
        <text>L-seryl-[protein] + ATP = O-phospho-L-seryl-[protein] + ADP + H(+)</text>
        <dbReference type="Rhea" id="RHEA:17989"/>
        <dbReference type="Rhea" id="RHEA-COMP:9863"/>
        <dbReference type="Rhea" id="RHEA-COMP:11604"/>
        <dbReference type="ChEBI" id="CHEBI:15378"/>
        <dbReference type="ChEBI" id="CHEBI:29999"/>
        <dbReference type="ChEBI" id="CHEBI:30616"/>
        <dbReference type="ChEBI" id="CHEBI:83421"/>
        <dbReference type="ChEBI" id="CHEBI:456216"/>
        <dbReference type="EC" id="2.7.11.1"/>
    </reaction>
</comment>
<evidence type="ECO:0000256" key="1">
    <source>
        <dbReference type="ARBA" id="ARBA00012513"/>
    </source>
</evidence>
<dbReference type="EC" id="2.7.11.1" evidence="1"/>
<protein>
    <recommendedName>
        <fullName evidence="1">non-specific serine/threonine protein kinase</fullName>
        <ecNumber evidence="1">2.7.11.1</ecNumber>
    </recommendedName>
</protein>
<sequence length="522" mass="60218">MHFKNKSFLGISLSSHNNSNLSIHNNNINDHNDNNDNKESSKQRKQISVSTKSSNSTGSEDELDKDHHHNNNHNHNNNYYHSHMNELRRFFKHKKPSSNNKSELSTPSQSTTSLKLKDPFHEASDLVKKYGQLGKVLGSGAGGSVRLLTRPSDGLTFAVKEFRAKRSNEQLKDYVKKCTAEFCVGSTLDHQNIIKTLDITNYNDHYFEIMEYCPVDFFAVVMSGQMVRNEINCCFKQLVNGVNYIHSMGLAHRDLKLDNCVMTKDGICKIIDFGSAVVFKYPYDNHIVKTKGIMGSDPYLAPEVLKIDEYYDPQLVDIWSLAIIYCCIQIKRFPWKCPKITDSSYKLFQMPDDQPHDYTKAAKIHAELIQKRKDERKKLKESLQNLTLDKEKNNNNLNEDQPQSLLESSVSIDKKELVERPHHIQTQRKPSFQSSSQNHFHGPYRLLRLLPHAARPIISKMLAINPEDRATIRDILDDDWFKNIQVCTLDEGGNFHGSRNHLHIKIKEDEAHLEFYKSNKQF</sequence>
<dbReference type="PROSITE" id="PS00108">
    <property type="entry name" value="PROTEIN_KINASE_ST"/>
    <property type="match status" value="1"/>
</dbReference>
<dbReference type="PANTHER" id="PTHR24343:SF137">
    <property type="entry name" value="SERINE_THREONINE-PROTEIN KINASE HRK1"/>
    <property type="match status" value="1"/>
</dbReference>
<feature type="region of interest" description="Disordered" evidence="10">
    <location>
        <begin position="95"/>
        <end position="114"/>
    </location>
</feature>
<dbReference type="InterPro" id="IPR008271">
    <property type="entry name" value="Ser/Thr_kinase_AS"/>
</dbReference>
<dbReference type="GO" id="GO:0005524">
    <property type="term" value="F:ATP binding"/>
    <property type="evidence" value="ECO:0007669"/>
    <property type="project" value="UniProtKB-UniRule"/>
</dbReference>
<evidence type="ECO:0000256" key="8">
    <source>
        <dbReference type="ARBA" id="ARBA00048679"/>
    </source>
</evidence>
<keyword evidence="6 9" id="KW-0067">ATP-binding</keyword>
<accession>A0A9P8TG68</accession>
<dbReference type="InterPro" id="IPR011009">
    <property type="entry name" value="Kinase-like_dom_sf"/>
</dbReference>
<keyword evidence="13" id="KW-1185">Reference proteome</keyword>
<keyword evidence="5" id="KW-0418">Kinase</keyword>
<proteinExistence type="predicted"/>
<feature type="compositionally biased region" description="Low complexity" evidence="10">
    <location>
        <begin position="48"/>
        <end position="58"/>
    </location>
</feature>
<dbReference type="PROSITE" id="PS50011">
    <property type="entry name" value="PROTEIN_KINASE_DOM"/>
    <property type="match status" value="1"/>
</dbReference>
<keyword evidence="4 9" id="KW-0547">Nucleotide-binding</keyword>
<name>A0A9P8TG68_9ASCO</name>
<evidence type="ECO:0000256" key="3">
    <source>
        <dbReference type="ARBA" id="ARBA00022679"/>
    </source>
</evidence>
<evidence type="ECO:0000256" key="7">
    <source>
        <dbReference type="ARBA" id="ARBA00047899"/>
    </source>
</evidence>
<keyword evidence="2" id="KW-0723">Serine/threonine-protein kinase</keyword>
<dbReference type="PANTHER" id="PTHR24343">
    <property type="entry name" value="SERINE/THREONINE KINASE"/>
    <property type="match status" value="1"/>
</dbReference>
<feature type="compositionally biased region" description="Low complexity" evidence="10">
    <location>
        <begin position="18"/>
        <end position="29"/>
    </location>
</feature>